<keyword evidence="2" id="KW-1133">Transmembrane helix</keyword>
<feature type="transmembrane region" description="Helical" evidence="2">
    <location>
        <begin position="420"/>
        <end position="441"/>
    </location>
</feature>
<keyword evidence="2" id="KW-0812">Transmembrane</keyword>
<protein>
    <recommendedName>
        <fullName evidence="5">Glycosyltransferase RgtA/B/C/D-like domain-containing protein</fullName>
    </recommendedName>
</protein>
<feature type="transmembrane region" description="Helical" evidence="2">
    <location>
        <begin position="344"/>
        <end position="360"/>
    </location>
</feature>
<feature type="transmembrane region" description="Helical" evidence="2">
    <location>
        <begin position="310"/>
        <end position="332"/>
    </location>
</feature>
<dbReference type="RefSeq" id="WP_201363229.1">
    <property type="nucleotide sequence ID" value="NZ_BNJJ01000009.1"/>
</dbReference>
<evidence type="ECO:0008006" key="5">
    <source>
        <dbReference type="Google" id="ProtNLM"/>
    </source>
</evidence>
<keyword evidence="4" id="KW-1185">Reference proteome</keyword>
<evidence type="ECO:0000313" key="3">
    <source>
        <dbReference type="EMBL" id="GHO85590.1"/>
    </source>
</evidence>
<dbReference type="EMBL" id="BNJJ01000009">
    <property type="protein sequence ID" value="GHO85590.1"/>
    <property type="molecule type" value="Genomic_DNA"/>
</dbReference>
<proteinExistence type="predicted"/>
<feature type="transmembrane region" description="Helical" evidence="2">
    <location>
        <begin position="131"/>
        <end position="156"/>
    </location>
</feature>
<gene>
    <name evidence="3" type="ORF">KSZ_35960</name>
</gene>
<accession>A0ABQ3VIH7</accession>
<feature type="transmembrane region" description="Helical" evidence="2">
    <location>
        <begin position="176"/>
        <end position="206"/>
    </location>
</feature>
<feature type="region of interest" description="Disordered" evidence="1">
    <location>
        <begin position="466"/>
        <end position="492"/>
    </location>
</feature>
<feature type="transmembrane region" description="Helical" evidence="2">
    <location>
        <begin position="97"/>
        <end position="119"/>
    </location>
</feature>
<organism evidence="3 4">
    <name type="scientific">Dictyobacter formicarum</name>
    <dbReference type="NCBI Taxonomy" id="2778368"/>
    <lineage>
        <taxon>Bacteria</taxon>
        <taxon>Bacillati</taxon>
        <taxon>Chloroflexota</taxon>
        <taxon>Ktedonobacteria</taxon>
        <taxon>Ktedonobacterales</taxon>
        <taxon>Dictyobacteraceae</taxon>
        <taxon>Dictyobacter</taxon>
    </lineage>
</organism>
<keyword evidence="2" id="KW-0472">Membrane</keyword>
<feature type="transmembrane region" description="Helical" evidence="2">
    <location>
        <begin position="12"/>
        <end position="31"/>
    </location>
</feature>
<comment type="caution">
    <text evidence="3">The sequence shown here is derived from an EMBL/GenBank/DDBJ whole genome shotgun (WGS) entry which is preliminary data.</text>
</comment>
<feature type="transmembrane region" description="Helical" evidence="2">
    <location>
        <begin position="227"/>
        <end position="247"/>
    </location>
</feature>
<name>A0ABQ3VIH7_9CHLR</name>
<dbReference type="Proteomes" id="UP000635565">
    <property type="component" value="Unassembled WGS sequence"/>
</dbReference>
<sequence length="492" mass="55904">MHEFLQRRLHDCIFFAILMVLLGGLAVLLYIDPTYPSNAEHFILQAQAWLHGHLDIGVHLNDTVIINGKVYIVYPPLPALMMVPFVAVLGDKFSDVWFTWVFASLNIILLFRTLEVMRVRCITNRTPIENLIIAITFGFGTIALWLCLGGRIWFTAQTISVFGIMFTLHSTLSRRWPLATLGVGMVMLTRVPEALIGIVPLVVYLHDLGIGRRVQQQWHFLPRRWPSIHELAITLTPFVIALLIHLVHNQLYFGNPLSIAYDIQNQQNYTAIKYGVVSWHYIWPNFVVDFLRWPSFSYTDLFDLNPQLNLFIDGIGTSMFFSTPLLAIFIFAPQGKTPQTWLRTTFWVTTAIMLLTVLVYCTTGWIQVGARYVCALYPLLFLLLAQRAAPLDTRWISLAGMSIFSNLLLAQRFWQGKSSIEFIAGSAGIVLVACLVAIIMLRRQEHQHEEIAPLVPAMISVGSAYSSKSPPQRAVPKQERVMPYQPGEHNPQ</sequence>
<evidence type="ECO:0000313" key="4">
    <source>
        <dbReference type="Proteomes" id="UP000635565"/>
    </source>
</evidence>
<evidence type="ECO:0000256" key="2">
    <source>
        <dbReference type="SAM" id="Phobius"/>
    </source>
</evidence>
<reference evidence="3 4" key="1">
    <citation type="journal article" date="2021" name="Int. J. Syst. Evol. Microbiol.">
        <title>Reticulibacter mediterranei gen. nov., sp. nov., within the new family Reticulibacteraceae fam. nov., and Ktedonospora formicarum gen. nov., sp. nov., Ktedonobacter robiniae sp. nov., Dictyobacter formicarum sp. nov. and Dictyobacter arantiisoli sp. nov., belonging to the class Ktedonobacteria.</title>
        <authorList>
            <person name="Yabe S."/>
            <person name="Zheng Y."/>
            <person name="Wang C.M."/>
            <person name="Sakai Y."/>
            <person name="Abe K."/>
            <person name="Yokota A."/>
            <person name="Donadio S."/>
            <person name="Cavaletti L."/>
            <person name="Monciardini P."/>
        </authorList>
    </citation>
    <scope>NUCLEOTIDE SEQUENCE [LARGE SCALE GENOMIC DNA]</scope>
    <source>
        <strain evidence="3 4">SOSP1-9</strain>
    </source>
</reference>
<evidence type="ECO:0000256" key="1">
    <source>
        <dbReference type="SAM" id="MobiDB-lite"/>
    </source>
</evidence>